<dbReference type="Proteomes" id="UP000003953">
    <property type="component" value="Unassembled WGS sequence"/>
</dbReference>
<dbReference type="InterPro" id="IPR051159">
    <property type="entry name" value="Hexapeptide_acetyltransf"/>
</dbReference>
<evidence type="ECO:0000256" key="4">
    <source>
        <dbReference type="ARBA" id="ARBA00023315"/>
    </source>
</evidence>
<evidence type="ECO:0000256" key="2">
    <source>
        <dbReference type="ARBA" id="ARBA00022679"/>
    </source>
</evidence>
<dbReference type="SUPFAM" id="SSF51161">
    <property type="entry name" value="Trimeric LpxA-like enzymes"/>
    <property type="match status" value="1"/>
</dbReference>
<dbReference type="InterPro" id="IPR018357">
    <property type="entry name" value="Hexapep_transf_CS"/>
</dbReference>
<evidence type="ECO:0000313" key="5">
    <source>
        <dbReference type="EMBL" id="EEQ63912.1"/>
    </source>
</evidence>
<dbReference type="PANTHER" id="PTHR23416:SF23">
    <property type="entry name" value="ACETYLTRANSFERASE C18B11.09C-RELATED"/>
    <property type="match status" value="1"/>
</dbReference>
<dbReference type="EMBL" id="DS990444">
    <property type="protein sequence ID" value="EEQ63912.1"/>
    <property type="molecule type" value="Genomic_DNA"/>
</dbReference>
<dbReference type="InterPro" id="IPR001451">
    <property type="entry name" value="Hexapep"/>
</dbReference>
<keyword evidence="3" id="KW-0677">Repeat</keyword>
<name>C5F108_9HELI</name>
<evidence type="ECO:0000256" key="3">
    <source>
        <dbReference type="ARBA" id="ARBA00022737"/>
    </source>
</evidence>
<comment type="similarity">
    <text evidence="1">Belongs to the transferase hexapeptide repeat family.</text>
</comment>
<sequence length="97" mass="10545">MVFIGDRVAIATNVTLICDSNPNNSHLKNFTKIQERLIYTKKIIIESDCWIGANATILGGVKIGQYSIVGAGSVVTTDVDSYSIYAGVPARKLRSIR</sequence>
<gene>
    <name evidence="5" type="ORF">HPMG_01369</name>
</gene>
<dbReference type="PANTHER" id="PTHR23416">
    <property type="entry name" value="SIALIC ACID SYNTHASE-RELATED"/>
    <property type="match status" value="1"/>
</dbReference>
<organism evidence="5 6">
    <name type="scientific">Helicobacter pullorum MIT 98-5489</name>
    <dbReference type="NCBI Taxonomy" id="537972"/>
    <lineage>
        <taxon>Bacteria</taxon>
        <taxon>Pseudomonadati</taxon>
        <taxon>Campylobacterota</taxon>
        <taxon>Epsilonproteobacteria</taxon>
        <taxon>Campylobacterales</taxon>
        <taxon>Helicobacteraceae</taxon>
        <taxon>Helicobacter</taxon>
    </lineage>
</organism>
<dbReference type="GO" id="GO:0008374">
    <property type="term" value="F:O-acyltransferase activity"/>
    <property type="evidence" value="ECO:0007669"/>
    <property type="project" value="TreeGrafter"/>
</dbReference>
<dbReference type="HOGENOM" id="CLU_051638_7_5_7"/>
<evidence type="ECO:0000256" key="1">
    <source>
        <dbReference type="ARBA" id="ARBA00007274"/>
    </source>
</evidence>
<dbReference type="PROSITE" id="PS00101">
    <property type="entry name" value="HEXAPEP_TRANSFERASES"/>
    <property type="match status" value="1"/>
</dbReference>
<reference evidence="6" key="1">
    <citation type="journal article" date="2014" name="Genome Announc.">
        <title>Draft genome sequences of six enterohepatic helicobacter species isolated from humans and one from rhesus macaques.</title>
        <authorList>
            <person name="Shen Z."/>
            <person name="Sheh A."/>
            <person name="Young S.K."/>
            <person name="Abouelliel A."/>
            <person name="Ward D.V."/>
            <person name="Earl A.M."/>
            <person name="Fox J.G."/>
        </authorList>
    </citation>
    <scope>NUCLEOTIDE SEQUENCE [LARGE SCALE GENOMIC DNA]</scope>
    <source>
        <strain evidence="6">MIT 98-5489</strain>
    </source>
</reference>
<evidence type="ECO:0000313" key="6">
    <source>
        <dbReference type="Proteomes" id="UP000003953"/>
    </source>
</evidence>
<dbReference type="InterPro" id="IPR011004">
    <property type="entry name" value="Trimer_LpxA-like_sf"/>
</dbReference>
<dbReference type="AlphaFoldDB" id="C5F108"/>
<proteinExistence type="inferred from homology"/>
<keyword evidence="4" id="KW-0012">Acyltransferase</keyword>
<dbReference type="eggNOG" id="COG0110">
    <property type="taxonomic scope" value="Bacteria"/>
</dbReference>
<keyword evidence="2 5" id="KW-0808">Transferase</keyword>
<protein>
    <submittedName>
        <fullName evidence="5">Bacterial transferase hexapeptide repeat protein</fullName>
    </submittedName>
</protein>
<dbReference type="Gene3D" id="2.160.10.10">
    <property type="entry name" value="Hexapeptide repeat proteins"/>
    <property type="match status" value="1"/>
</dbReference>
<accession>C5F108</accession>
<dbReference type="Pfam" id="PF00132">
    <property type="entry name" value="Hexapep"/>
    <property type="match status" value="1"/>
</dbReference>
<keyword evidence="6" id="KW-1185">Reference proteome</keyword>